<dbReference type="Proteomes" id="UP000005239">
    <property type="component" value="Unassembled WGS sequence"/>
</dbReference>
<protein>
    <submittedName>
        <fullName evidence="2">Uncharacterized protein</fullName>
    </submittedName>
</protein>
<evidence type="ECO:0000313" key="3">
    <source>
        <dbReference type="Proteomes" id="UP000005239"/>
    </source>
</evidence>
<evidence type="ECO:0000313" key="2">
    <source>
        <dbReference type="EnsemblMetazoa" id="PPA40209.1"/>
    </source>
</evidence>
<dbReference type="EnsemblMetazoa" id="PPA40209.1">
    <property type="protein sequence ID" value="PPA40209.1"/>
    <property type="gene ID" value="WBGene00278578"/>
</dbReference>
<reference evidence="2" key="2">
    <citation type="submission" date="2022-06" db="UniProtKB">
        <authorList>
            <consortium name="EnsemblMetazoa"/>
        </authorList>
    </citation>
    <scope>IDENTIFICATION</scope>
    <source>
        <strain evidence="2">PS312</strain>
    </source>
</reference>
<sequence>MYITSNAKTIRPLEFVVTPFITIRHGVRHDPSRNSSDERKTLVTLNSVHPESDGDVSECSVSSAEGKPLVPTAADIVKRKEKEWKQNKKDKEIEAKKKLMVKKEGESDNWYDDFFNHV</sequence>
<name>A0A2A6BDF6_PRIPA</name>
<feature type="region of interest" description="Disordered" evidence="1">
    <location>
        <begin position="45"/>
        <end position="64"/>
    </location>
</feature>
<organism evidence="2 3">
    <name type="scientific">Pristionchus pacificus</name>
    <name type="common">Parasitic nematode worm</name>
    <dbReference type="NCBI Taxonomy" id="54126"/>
    <lineage>
        <taxon>Eukaryota</taxon>
        <taxon>Metazoa</taxon>
        <taxon>Ecdysozoa</taxon>
        <taxon>Nematoda</taxon>
        <taxon>Chromadorea</taxon>
        <taxon>Rhabditida</taxon>
        <taxon>Rhabditina</taxon>
        <taxon>Diplogasteromorpha</taxon>
        <taxon>Diplogasteroidea</taxon>
        <taxon>Neodiplogasteridae</taxon>
        <taxon>Pristionchus</taxon>
    </lineage>
</organism>
<reference evidence="3" key="1">
    <citation type="journal article" date="2008" name="Nat. Genet.">
        <title>The Pristionchus pacificus genome provides a unique perspective on nematode lifestyle and parasitism.</title>
        <authorList>
            <person name="Dieterich C."/>
            <person name="Clifton S.W."/>
            <person name="Schuster L.N."/>
            <person name="Chinwalla A."/>
            <person name="Delehaunty K."/>
            <person name="Dinkelacker I."/>
            <person name="Fulton L."/>
            <person name="Fulton R."/>
            <person name="Godfrey J."/>
            <person name="Minx P."/>
            <person name="Mitreva M."/>
            <person name="Roeseler W."/>
            <person name="Tian H."/>
            <person name="Witte H."/>
            <person name="Yang S.P."/>
            <person name="Wilson R.K."/>
            <person name="Sommer R.J."/>
        </authorList>
    </citation>
    <scope>NUCLEOTIDE SEQUENCE [LARGE SCALE GENOMIC DNA]</scope>
    <source>
        <strain evidence="3">PS312</strain>
    </source>
</reference>
<accession>A0A2A6BDF6</accession>
<accession>A0A8R1UYW9</accession>
<dbReference type="AlphaFoldDB" id="A0A2A6BDF6"/>
<keyword evidence="3" id="KW-1185">Reference proteome</keyword>
<proteinExistence type="predicted"/>
<gene>
    <name evidence="2" type="primary">WBGene00278578</name>
</gene>
<evidence type="ECO:0000256" key="1">
    <source>
        <dbReference type="SAM" id="MobiDB-lite"/>
    </source>
</evidence>